<organism evidence="1 2">
    <name type="scientific">Octopus vulgaris</name>
    <name type="common">Common octopus</name>
    <dbReference type="NCBI Taxonomy" id="6645"/>
    <lineage>
        <taxon>Eukaryota</taxon>
        <taxon>Metazoa</taxon>
        <taxon>Spiralia</taxon>
        <taxon>Lophotrochozoa</taxon>
        <taxon>Mollusca</taxon>
        <taxon>Cephalopoda</taxon>
        <taxon>Coleoidea</taxon>
        <taxon>Octopodiformes</taxon>
        <taxon>Octopoda</taxon>
        <taxon>Incirrata</taxon>
        <taxon>Octopodidae</taxon>
        <taxon>Octopus</taxon>
    </lineage>
</organism>
<evidence type="ECO:0000313" key="1">
    <source>
        <dbReference type="EMBL" id="CAI9731851.1"/>
    </source>
</evidence>
<sequence>MEDGFRDRGQRLRRRDDASEPLVQISSMNKICQIVNIEDKLLVIGGKVLQNFGLPKVTCGNENRLTSEFFREANYDIDDLTEYVKVNYENLLPNEREAYEVVVDNIRHEKGKIFFLDAQG</sequence>
<keyword evidence="2" id="KW-1185">Reference proteome</keyword>
<dbReference type="AlphaFoldDB" id="A0AA36BCE6"/>
<accession>A0AA36BCE6</accession>
<gene>
    <name evidence="1" type="ORF">OCTVUL_1B011058</name>
</gene>
<name>A0AA36BCE6_OCTVU</name>
<reference evidence="1" key="1">
    <citation type="submission" date="2023-08" db="EMBL/GenBank/DDBJ databases">
        <authorList>
            <person name="Alioto T."/>
            <person name="Alioto T."/>
            <person name="Gomez Garrido J."/>
        </authorList>
    </citation>
    <scope>NUCLEOTIDE SEQUENCE</scope>
</reference>
<dbReference type="Proteomes" id="UP001162480">
    <property type="component" value="Chromosome 13"/>
</dbReference>
<proteinExistence type="predicted"/>
<evidence type="ECO:0000313" key="2">
    <source>
        <dbReference type="Proteomes" id="UP001162480"/>
    </source>
</evidence>
<dbReference type="EMBL" id="OX597826">
    <property type="protein sequence ID" value="CAI9731851.1"/>
    <property type="molecule type" value="Genomic_DNA"/>
</dbReference>
<protein>
    <submittedName>
        <fullName evidence="1">Uncharacterized protein</fullName>
    </submittedName>
</protein>